<organism evidence="1 2">
    <name type="scientific">Verticillium longisporum</name>
    <name type="common">Verticillium dahliae var. longisporum</name>
    <dbReference type="NCBI Taxonomy" id="100787"/>
    <lineage>
        <taxon>Eukaryota</taxon>
        <taxon>Fungi</taxon>
        <taxon>Dikarya</taxon>
        <taxon>Ascomycota</taxon>
        <taxon>Pezizomycotina</taxon>
        <taxon>Sordariomycetes</taxon>
        <taxon>Hypocreomycetidae</taxon>
        <taxon>Glomerellales</taxon>
        <taxon>Plectosphaerellaceae</taxon>
        <taxon>Verticillium</taxon>
    </lineage>
</organism>
<dbReference type="EMBL" id="CVQI01009147">
    <property type="protein sequence ID" value="CRK18634.1"/>
    <property type="molecule type" value="Genomic_DNA"/>
</dbReference>
<name>A0A0G4L9H7_VERLO</name>
<sequence>MSAKISFLTPKTPSTSVRVVLTGAANVLATRRGADDSPFGLGGMPPKALGVGFSIKRRPKMLARHTGPDCAALSRQDNSSGDPVRYVESALAASLTGLLKMGTRRGALIINLVTSHEPRIRGKPKPDTYH</sequence>
<gene>
    <name evidence="1" type="ORF">BN1723_017688</name>
</gene>
<evidence type="ECO:0000313" key="2">
    <source>
        <dbReference type="Proteomes" id="UP000045706"/>
    </source>
</evidence>
<accession>A0A0G4L9H7</accession>
<dbReference type="AlphaFoldDB" id="A0A0G4L9H7"/>
<proteinExistence type="predicted"/>
<reference evidence="2" key="1">
    <citation type="submission" date="2015-05" db="EMBL/GenBank/DDBJ databases">
        <authorList>
            <person name="Fogelqvist Johan"/>
        </authorList>
    </citation>
    <scope>NUCLEOTIDE SEQUENCE [LARGE SCALE GENOMIC DNA]</scope>
</reference>
<evidence type="ECO:0000313" key="1">
    <source>
        <dbReference type="EMBL" id="CRK18634.1"/>
    </source>
</evidence>
<protein>
    <submittedName>
        <fullName evidence="1">Uncharacterized protein</fullName>
    </submittedName>
</protein>
<dbReference type="Proteomes" id="UP000045706">
    <property type="component" value="Unassembled WGS sequence"/>
</dbReference>